<sequence length="367" mass="40689">MCVSVGDVVCRGESCGHVFLEVQGFADPVCNIVTTALRSVLLPCRDFGASFRAAVKPPDRHIVHSETRWKLVRVVTFAAHKPAMKLRAVDFDRNQSDSMGLIRGSPVNTDKSKHRTPAMKEGVQHTGEVYYGMGPPALKASHSDSASSSGVYNPEKGHQSLPHYQQASSVKWMQDSLQAPGWTQEAPVPAWGQNFGPYMSGVNVRDQMAFHKGVREGVAMPMGAENQLSAPVEVYRDAAQAQTQGRGLEWEQHTTAAVMHQAQLQAYQHGHKGVDLQGQPHVPAHTMQGPILQPFQASFRPNKPQFNPNCSSKPKILELIHLPSLFHLTLELKKMMHNQWSRNQSLKPPTRHQYPICALKMLLPQIP</sequence>
<evidence type="ECO:0000313" key="2">
    <source>
        <dbReference type="Proteomes" id="UP001434883"/>
    </source>
</evidence>
<proteinExistence type="predicted"/>
<gene>
    <name evidence="1" type="ORF">XENOCAPTIV_011009</name>
</gene>
<protein>
    <submittedName>
        <fullName evidence="1">Uncharacterized protein</fullName>
    </submittedName>
</protein>
<organism evidence="1 2">
    <name type="scientific">Xenoophorus captivus</name>
    <dbReference type="NCBI Taxonomy" id="1517983"/>
    <lineage>
        <taxon>Eukaryota</taxon>
        <taxon>Metazoa</taxon>
        <taxon>Chordata</taxon>
        <taxon>Craniata</taxon>
        <taxon>Vertebrata</taxon>
        <taxon>Euteleostomi</taxon>
        <taxon>Actinopterygii</taxon>
        <taxon>Neopterygii</taxon>
        <taxon>Teleostei</taxon>
        <taxon>Neoteleostei</taxon>
        <taxon>Acanthomorphata</taxon>
        <taxon>Ovalentaria</taxon>
        <taxon>Atherinomorphae</taxon>
        <taxon>Cyprinodontiformes</taxon>
        <taxon>Goodeidae</taxon>
        <taxon>Xenoophorus</taxon>
    </lineage>
</organism>
<dbReference type="Proteomes" id="UP001434883">
    <property type="component" value="Unassembled WGS sequence"/>
</dbReference>
<evidence type="ECO:0000313" key="1">
    <source>
        <dbReference type="EMBL" id="MEQ2204294.1"/>
    </source>
</evidence>
<comment type="caution">
    <text evidence="1">The sequence shown here is derived from an EMBL/GenBank/DDBJ whole genome shotgun (WGS) entry which is preliminary data.</text>
</comment>
<reference evidence="1 2" key="1">
    <citation type="submission" date="2021-06" db="EMBL/GenBank/DDBJ databases">
        <authorList>
            <person name="Palmer J.M."/>
        </authorList>
    </citation>
    <scope>NUCLEOTIDE SEQUENCE [LARGE SCALE GENOMIC DNA]</scope>
    <source>
        <strain evidence="1 2">XC_2019</strain>
        <tissue evidence="1">Muscle</tissue>
    </source>
</reference>
<keyword evidence="2" id="KW-1185">Reference proteome</keyword>
<name>A0ABV0R831_9TELE</name>
<dbReference type="EMBL" id="JAHRIN010035983">
    <property type="protein sequence ID" value="MEQ2204294.1"/>
    <property type="molecule type" value="Genomic_DNA"/>
</dbReference>
<accession>A0ABV0R831</accession>